<name>A0A1K0J2G2_CUPNE</name>
<sequence length="56" mass="6197">MHYEYFGAVTCHMWTATLSVQANMRKCSIRQFAMFVERATCAASCAVVLLPGGAEH</sequence>
<reference evidence="1" key="1">
    <citation type="submission" date="2016-09" db="EMBL/GenBank/DDBJ databases">
        <authorList>
            <person name="Capua I."/>
            <person name="De Benedictis P."/>
            <person name="Joannis T."/>
            <person name="Lombin L.H."/>
            <person name="Cattoli G."/>
        </authorList>
    </citation>
    <scope>NUCLEOTIDE SEQUENCE</scope>
    <source>
        <strain evidence="1">B9</strain>
    </source>
</reference>
<organism evidence="1">
    <name type="scientific">Cupriavidus necator</name>
    <name type="common">Alcaligenes eutrophus</name>
    <name type="synonym">Ralstonia eutropha</name>
    <dbReference type="NCBI Taxonomy" id="106590"/>
    <lineage>
        <taxon>Bacteria</taxon>
        <taxon>Pseudomonadati</taxon>
        <taxon>Pseudomonadota</taxon>
        <taxon>Betaproteobacteria</taxon>
        <taxon>Burkholderiales</taxon>
        <taxon>Burkholderiaceae</taxon>
        <taxon>Cupriavidus</taxon>
    </lineage>
</organism>
<evidence type="ECO:0000313" key="1">
    <source>
        <dbReference type="EMBL" id="SCU98109.1"/>
    </source>
</evidence>
<dbReference type="EMBL" id="FMSH01000497">
    <property type="protein sequence ID" value="SCU98109.1"/>
    <property type="molecule type" value="Genomic_DNA"/>
</dbReference>
<gene>
    <name evidence="1" type="ORF">CNECB9_5460021</name>
</gene>
<protein>
    <submittedName>
        <fullName evidence="1">Uncharacterized protein</fullName>
    </submittedName>
</protein>
<proteinExistence type="predicted"/>
<dbReference type="AlphaFoldDB" id="A0A1K0J2G2"/>
<accession>A0A1K0J2G2</accession>